<feature type="compositionally biased region" description="Basic and acidic residues" evidence="7">
    <location>
        <begin position="349"/>
        <end position="369"/>
    </location>
</feature>
<name>A0A7R9LM41_9ACAR</name>
<keyword evidence="11" id="KW-1185">Reference proteome</keyword>
<feature type="domain" description="C-type lectin" evidence="9">
    <location>
        <begin position="396"/>
        <end position="548"/>
    </location>
</feature>
<feature type="compositionally biased region" description="Low complexity" evidence="7">
    <location>
        <begin position="337"/>
        <end position="347"/>
    </location>
</feature>
<dbReference type="InterPro" id="IPR011009">
    <property type="entry name" value="Kinase-like_dom_sf"/>
</dbReference>
<dbReference type="Pfam" id="PF00069">
    <property type="entry name" value="Pkinase"/>
    <property type="match status" value="1"/>
</dbReference>
<organism evidence="10">
    <name type="scientific">Oppiella nova</name>
    <dbReference type="NCBI Taxonomy" id="334625"/>
    <lineage>
        <taxon>Eukaryota</taxon>
        <taxon>Metazoa</taxon>
        <taxon>Ecdysozoa</taxon>
        <taxon>Arthropoda</taxon>
        <taxon>Chelicerata</taxon>
        <taxon>Arachnida</taxon>
        <taxon>Acari</taxon>
        <taxon>Acariformes</taxon>
        <taxon>Sarcoptiformes</taxon>
        <taxon>Oribatida</taxon>
        <taxon>Brachypylina</taxon>
        <taxon>Oppioidea</taxon>
        <taxon>Oppiidae</taxon>
        <taxon>Oppiella</taxon>
    </lineage>
</organism>
<dbReference type="OrthoDB" id="6496349at2759"/>
<accession>A0A7R9LM41</accession>
<keyword evidence="5 6" id="KW-0067">ATP-binding</keyword>
<sequence length="551" mass="63073">MTEKEMTDIYIIPDKTYKTLDDVLRRHNVSVDFTKFLGGGSFGKVFKAIHLTVGSEAPIACKRIEIPVSGKDRKSKRKRERQLQDIKTELYTLEKLSHPNIIQVLDHFMLIKRHPKTGSTVNRPIYLYIFMHFAPNGTLLGLLHKHGVFDERDCCKFFAQLLSAMDYMHSKNIAHRDLKLSNVLLDDNLDCLVSDFGLSKVYVETEPMGIETFEAKTCCGTPGYMAPEILAGKLDKRSQLSYNPFLADVWALGVMLFQLFNGNIPFPKDLKIGKVIRLMNKKAYDWSSTNPNPPSHGLRMIVKLILDPNPDTRPTVNSLTTNAWIVAELKHEKETQTEGQTDGETTDAPVDKRETVDDKHNKSPKEQSKGKPKNTMNELAVVSNDWHFNPKLNKYYKVFTGHNVDYNEAEFICQTCFTEYSVKNSSLKYVYSLALMSMTDKVMGEAFWVGKYVYSLALMSMTDKVMGEAFWVGVTEHDDRVQWTDTSATVDEKLYYDNLFDEHNCLMCTARTDRCGLLDLTRGSDQHMSASNRWKFNDCDYKYGFICQLNN</sequence>
<keyword evidence="1" id="KW-0723">Serine/threonine-protein kinase</keyword>
<dbReference type="InterPro" id="IPR000719">
    <property type="entry name" value="Prot_kinase_dom"/>
</dbReference>
<evidence type="ECO:0000256" key="5">
    <source>
        <dbReference type="ARBA" id="ARBA00022840"/>
    </source>
</evidence>
<evidence type="ECO:0000256" key="3">
    <source>
        <dbReference type="ARBA" id="ARBA00022741"/>
    </source>
</evidence>
<evidence type="ECO:0000313" key="10">
    <source>
        <dbReference type="EMBL" id="CAD7644215.1"/>
    </source>
</evidence>
<evidence type="ECO:0000256" key="7">
    <source>
        <dbReference type="SAM" id="MobiDB-lite"/>
    </source>
</evidence>
<dbReference type="InterPro" id="IPR017441">
    <property type="entry name" value="Protein_kinase_ATP_BS"/>
</dbReference>
<dbReference type="InterPro" id="IPR016187">
    <property type="entry name" value="CTDL_fold"/>
</dbReference>
<dbReference type="GO" id="GO:0005634">
    <property type="term" value="C:nucleus"/>
    <property type="evidence" value="ECO:0007669"/>
    <property type="project" value="TreeGrafter"/>
</dbReference>
<evidence type="ECO:0000256" key="2">
    <source>
        <dbReference type="ARBA" id="ARBA00022679"/>
    </source>
</evidence>
<evidence type="ECO:0000313" key="11">
    <source>
        <dbReference type="Proteomes" id="UP000728032"/>
    </source>
</evidence>
<dbReference type="InterPro" id="IPR001304">
    <property type="entry name" value="C-type_lectin-like"/>
</dbReference>
<dbReference type="SUPFAM" id="SSF56436">
    <property type="entry name" value="C-type lectin-like"/>
    <property type="match status" value="1"/>
</dbReference>
<dbReference type="AlphaFoldDB" id="A0A7R9LM41"/>
<feature type="binding site" evidence="6">
    <location>
        <position position="62"/>
    </location>
    <ligand>
        <name>ATP</name>
        <dbReference type="ChEBI" id="CHEBI:30616"/>
    </ligand>
</feature>
<dbReference type="CDD" id="cd00037">
    <property type="entry name" value="CLECT"/>
    <property type="match status" value="1"/>
</dbReference>
<dbReference type="Gene3D" id="1.10.510.10">
    <property type="entry name" value="Transferase(Phosphotransferase) domain 1"/>
    <property type="match status" value="1"/>
</dbReference>
<evidence type="ECO:0000256" key="6">
    <source>
        <dbReference type="PROSITE-ProRule" id="PRU10141"/>
    </source>
</evidence>
<reference evidence="10" key="1">
    <citation type="submission" date="2020-11" db="EMBL/GenBank/DDBJ databases">
        <authorList>
            <person name="Tran Van P."/>
        </authorList>
    </citation>
    <scope>NUCLEOTIDE SEQUENCE</scope>
</reference>
<dbReference type="PROSITE" id="PS00108">
    <property type="entry name" value="PROTEIN_KINASE_ST"/>
    <property type="match status" value="1"/>
</dbReference>
<protein>
    <recommendedName>
        <fullName evidence="12">Protein kinase domain-containing protein</fullName>
    </recommendedName>
</protein>
<dbReference type="GO" id="GO:0005524">
    <property type="term" value="F:ATP binding"/>
    <property type="evidence" value="ECO:0007669"/>
    <property type="project" value="UniProtKB-UniRule"/>
</dbReference>
<feature type="domain" description="Protein kinase" evidence="8">
    <location>
        <begin position="31"/>
        <end position="325"/>
    </location>
</feature>
<dbReference type="Gene3D" id="3.10.100.10">
    <property type="entry name" value="Mannose-Binding Protein A, subunit A"/>
    <property type="match status" value="1"/>
</dbReference>
<dbReference type="PROSITE" id="PS50041">
    <property type="entry name" value="C_TYPE_LECTIN_2"/>
    <property type="match status" value="1"/>
</dbReference>
<keyword evidence="2" id="KW-0808">Transferase</keyword>
<dbReference type="Proteomes" id="UP000728032">
    <property type="component" value="Unassembled WGS sequence"/>
</dbReference>
<evidence type="ECO:0008006" key="12">
    <source>
        <dbReference type="Google" id="ProtNLM"/>
    </source>
</evidence>
<dbReference type="InterPro" id="IPR008271">
    <property type="entry name" value="Ser/Thr_kinase_AS"/>
</dbReference>
<dbReference type="EMBL" id="OC916420">
    <property type="protein sequence ID" value="CAD7644215.1"/>
    <property type="molecule type" value="Genomic_DNA"/>
</dbReference>
<dbReference type="EMBL" id="CAJPVJ010001595">
    <property type="protein sequence ID" value="CAG2165000.1"/>
    <property type="molecule type" value="Genomic_DNA"/>
</dbReference>
<dbReference type="PROSITE" id="PS50011">
    <property type="entry name" value="PROTEIN_KINASE_DOM"/>
    <property type="match status" value="1"/>
</dbReference>
<keyword evidence="4" id="KW-0418">Kinase</keyword>
<evidence type="ECO:0000259" key="8">
    <source>
        <dbReference type="PROSITE" id="PS50011"/>
    </source>
</evidence>
<dbReference type="GO" id="GO:0004674">
    <property type="term" value="F:protein serine/threonine kinase activity"/>
    <property type="evidence" value="ECO:0007669"/>
    <property type="project" value="UniProtKB-KW"/>
</dbReference>
<keyword evidence="3 6" id="KW-0547">Nucleotide-binding</keyword>
<dbReference type="PANTHER" id="PTHR24345:SF0">
    <property type="entry name" value="CELL CYCLE SERINE_THREONINE-PROTEIN KINASE CDC5_MSD2"/>
    <property type="match status" value="1"/>
</dbReference>
<evidence type="ECO:0000256" key="1">
    <source>
        <dbReference type="ARBA" id="ARBA00022527"/>
    </source>
</evidence>
<dbReference type="PANTHER" id="PTHR24345">
    <property type="entry name" value="SERINE/THREONINE-PROTEIN KINASE PLK"/>
    <property type="match status" value="1"/>
</dbReference>
<dbReference type="PROSITE" id="PS00107">
    <property type="entry name" value="PROTEIN_KINASE_ATP"/>
    <property type="match status" value="1"/>
</dbReference>
<evidence type="ECO:0000256" key="4">
    <source>
        <dbReference type="ARBA" id="ARBA00022777"/>
    </source>
</evidence>
<feature type="region of interest" description="Disordered" evidence="7">
    <location>
        <begin position="331"/>
        <end position="375"/>
    </location>
</feature>
<dbReference type="SUPFAM" id="SSF56112">
    <property type="entry name" value="Protein kinase-like (PK-like)"/>
    <property type="match status" value="1"/>
</dbReference>
<gene>
    <name evidence="10" type="ORF">ONB1V03_LOCUS4546</name>
</gene>
<proteinExistence type="predicted"/>
<dbReference type="SMART" id="SM00220">
    <property type="entry name" value="S_TKc"/>
    <property type="match status" value="1"/>
</dbReference>
<evidence type="ECO:0000259" key="9">
    <source>
        <dbReference type="PROSITE" id="PS50041"/>
    </source>
</evidence>
<dbReference type="InterPro" id="IPR016186">
    <property type="entry name" value="C-type_lectin-like/link_sf"/>
</dbReference>
<dbReference type="SMART" id="SM00034">
    <property type="entry name" value="CLECT"/>
    <property type="match status" value="1"/>
</dbReference>